<accession>A0A2Z3DKY6</accession>
<organism evidence="2 3">
    <name type="scientific">Escherichia phage EP335</name>
    <dbReference type="NCBI Taxonomy" id="2070199"/>
    <lineage>
        <taxon>Viruses</taxon>
        <taxon>Duplodnaviria</taxon>
        <taxon>Heunggongvirae</taxon>
        <taxon>Uroviricota</taxon>
        <taxon>Caudoviricetes</taxon>
        <taxon>Mktvariviridae</taxon>
        <taxon>Gordonclarkvirinae</taxon>
        <taxon>Nieuwekanaalvirus</taxon>
        <taxon>Nieuwekanaalvirus EP335</taxon>
    </lineage>
</organism>
<proteinExistence type="predicted"/>
<dbReference type="Pfam" id="PF13392">
    <property type="entry name" value="HNH_3"/>
    <property type="match status" value="1"/>
</dbReference>
<reference evidence="3" key="1">
    <citation type="submission" date="2018-01" db="EMBL/GenBank/DDBJ databases">
        <authorList>
            <person name="van Mierlo J.T."/>
            <person name="Hagens S."/>
            <person name="Witte S."/>
            <person name="Klamert S."/>
            <person name="van de Straat L."/>
        </authorList>
    </citation>
    <scope>NUCLEOTIDE SEQUENCE [LARGE SCALE GENOMIC DNA]</scope>
</reference>
<dbReference type="KEGG" id="vg:77949015"/>
<dbReference type="EMBL" id="MG748548">
    <property type="protein sequence ID" value="AVZ45143.1"/>
    <property type="molecule type" value="Genomic_DNA"/>
</dbReference>
<sequence length="160" mass="18399">MILTDKIKEDLSYDPETGIFRWKNTKGRRVAGNIAGCISTLGYRYIYYEGKSYRACRLAWFFSYGKMPEFEIDHINQIKLDDSLKNLRDVDPSTNCHNRKQYNRAGKAGKLPMGVYIRETASGTKFRAIIGVGGKTKHLGTFHTPEEAEIAYNKEKLKYE</sequence>
<dbReference type="GeneID" id="77949015"/>
<dbReference type="RefSeq" id="YP_010672728.1">
    <property type="nucleotide sequence ID" value="NC_070979.1"/>
</dbReference>
<dbReference type="GO" id="GO:0003700">
    <property type="term" value="F:DNA-binding transcription factor activity"/>
    <property type="evidence" value="ECO:0007669"/>
    <property type="project" value="InterPro"/>
</dbReference>
<dbReference type="Proteomes" id="UP000257884">
    <property type="component" value="Segment"/>
</dbReference>
<dbReference type="GO" id="GO:0003677">
    <property type="term" value="F:DNA binding"/>
    <property type="evidence" value="ECO:0007669"/>
    <property type="project" value="InterPro"/>
</dbReference>
<evidence type="ECO:0000259" key="1">
    <source>
        <dbReference type="Pfam" id="PF13392"/>
    </source>
</evidence>
<protein>
    <recommendedName>
        <fullName evidence="1">HNH nuclease domain-containing protein</fullName>
    </recommendedName>
</protein>
<dbReference type="SUPFAM" id="SSF54171">
    <property type="entry name" value="DNA-binding domain"/>
    <property type="match status" value="1"/>
</dbReference>
<dbReference type="InterPro" id="IPR016177">
    <property type="entry name" value="DNA-bd_dom_sf"/>
</dbReference>
<dbReference type="Gene3D" id="3.90.75.20">
    <property type="match status" value="1"/>
</dbReference>
<dbReference type="InterPro" id="IPR036955">
    <property type="entry name" value="AP2/ERF_dom_sf"/>
</dbReference>
<dbReference type="InterPro" id="IPR003615">
    <property type="entry name" value="HNH_nuc"/>
</dbReference>
<keyword evidence="3" id="KW-1185">Reference proteome</keyword>
<evidence type="ECO:0000313" key="3">
    <source>
        <dbReference type="Proteomes" id="UP000257884"/>
    </source>
</evidence>
<dbReference type="SUPFAM" id="SSF54060">
    <property type="entry name" value="His-Me finger endonucleases"/>
    <property type="match status" value="1"/>
</dbReference>
<name>A0A2Z3DKY6_9CAUD</name>
<evidence type="ECO:0000313" key="2">
    <source>
        <dbReference type="EMBL" id="AVZ45143.1"/>
    </source>
</evidence>
<dbReference type="InterPro" id="IPR044925">
    <property type="entry name" value="His-Me_finger_sf"/>
</dbReference>
<feature type="domain" description="HNH nuclease" evidence="1">
    <location>
        <begin position="56"/>
        <end position="90"/>
    </location>
</feature>
<dbReference type="Gene3D" id="3.30.730.10">
    <property type="entry name" value="AP2/ERF domain"/>
    <property type="match status" value="1"/>
</dbReference>